<dbReference type="GO" id="GO:0003677">
    <property type="term" value="F:DNA binding"/>
    <property type="evidence" value="ECO:0007669"/>
    <property type="project" value="UniProtKB-KW"/>
</dbReference>
<keyword evidence="3" id="KW-0238">DNA-binding</keyword>
<keyword evidence="5" id="KW-0539">Nucleus</keyword>
<dbReference type="InterPro" id="IPR015300">
    <property type="entry name" value="DNA-bd_pseudobarrel_sf"/>
</dbReference>
<dbReference type="InterPro" id="IPR003340">
    <property type="entry name" value="B3_DNA-bd"/>
</dbReference>
<evidence type="ECO:0000256" key="1">
    <source>
        <dbReference type="ARBA" id="ARBA00004123"/>
    </source>
</evidence>
<evidence type="ECO:0000256" key="3">
    <source>
        <dbReference type="ARBA" id="ARBA00023125"/>
    </source>
</evidence>
<accession>A0AAD8IAQ2</accession>
<dbReference type="CDD" id="cd10017">
    <property type="entry name" value="B3_DNA"/>
    <property type="match status" value="1"/>
</dbReference>
<dbReference type="SUPFAM" id="SSF101936">
    <property type="entry name" value="DNA-binding pseudobarrel domain"/>
    <property type="match status" value="1"/>
</dbReference>
<feature type="compositionally biased region" description="Low complexity" evidence="6">
    <location>
        <begin position="254"/>
        <end position="270"/>
    </location>
</feature>
<evidence type="ECO:0000313" key="7">
    <source>
        <dbReference type="EMBL" id="KAK1382010.1"/>
    </source>
</evidence>
<keyword evidence="4" id="KW-0804">Transcription</keyword>
<dbReference type="GO" id="GO:0005634">
    <property type="term" value="C:nucleus"/>
    <property type="evidence" value="ECO:0007669"/>
    <property type="project" value="UniProtKB-SubCell"/>
</dbReference>
<evidence type="ECO:0000256" key="2">
    <source>
        <dbReference type="ARBA" id="ARBA00023015"/>
    </source>
</evidence>
<evidence type="ECO:0008006" key="9">
    <source>
        <dbReference type="Google" id="ProtNLM"/>
    </source>
</evidence>
<keyword evidence="8" id="KW-1185">Reference proteome</keyword>
<organism evidence="7 8">
    <name type="scientific">Heracleum sosnowskyi</name>
    <dbReference type="NCBI Taxonomy" id="360622"/>
    <lineage>
        <taxon>Eukaryota</taxon>
        <taxon>Viridiplantae</taxon>
        <taxon>Streptophyta</taxon>
        <taxon>Embryophyta</taxon>
        <taxon>Tracheophyta</taxon>
        <taxon>Spermatophyta</taxon>
        <taxon>Magnoliopsida</taxon>
        <taxon>eudicotyledons</taxon>
        <taxon>Gunneridae</taxon>
        <taxon>Pentapetalae</taxon>
        <taxon>asterids</taxon>
        <taxon>campanulids</taxon>
        <taxon>Apiales</taxon>
        <taxon>Apiaceae</taxon>
        <taxon>Apioideae</taxon>
        <taxon>apioid superclade</taxon>
        <taxon>Tordylieae</taxon>
        <taxon>Tordyliinae</taxon>
        <taxon>Heracleum</taxon>
    </lineage>
</organism>
<proteinExistence type="predicted"/>
<dbReference type="AlphaFoldDB" id="A0AAD8IAQ2"/>
<dbReference type="Proteomes" id="UP001237642">
    <property type="component" value="Unassembled WGS sequence"/>
</dbReference>
<evidence type="ECO:0000313" key="8">
    <source>
        <dbReference type="Proteomes" id="UP001237642"/>
    </source>
</evidence>
<keyword evidence="2" id="KW-0805">Transcription regulation</keyword>
<gene>
    <name evidence="7" type="ORF">POM88_019745</name>
</gene>
<reference evidence="7" key="1">
    <citation type="submission" date="2023-02" db="EMBL/GenBank/DDBJ databases">
        <title>Genome of toxic invasive species Heracleum sosnowskyi carries increased number of genes despite the absence of recent whole-genome duplications.</title>
        <authorList>
            <person name="Schelkunov M."/>
            <person name="Shtratnikova V."/>
            <person name="Makarenko M."/>
            <person name="Klepikova A."/>
            <person name="Omelchenko D."/>
            <person name="Novikova G."/>
            <person name="Obukhova E."/>
            <person name="Bogdanov V."/>
            <person name="Penin A."/>
            <person name="Logacheva M."/>
        </authorList>
    </citation>
    <scope>NUCLEOTIDE SEQUENCE</scope>
    <source>
        <strain evidence="7">Hsosn_3</strain>
        <tissue evidence="7">Leaf</tissue>
    </source>
</reference>
<evidence type="ECO:0000256" key="4">
    <source>
        <dbReference type="ARBA" id="ARBA00023163"/>
    </source>
</evidence>
<reference evidence="7" key="2">
    <citation type="submission" date="2023-05" db="EMBL/GenBank/DDBJ databases">
        <authorList>
            <person name="Schelkunov M.I."/>
        </authorList>
    </citation>
    <scope>NUCLEOTIDE SEQUENCE</scope>
    <source>
        <strain evidence="7">Hsosn_3</strain>
        <tissue evidence="7">Leaf</tissue>
    </source>
</reference>
<comment type="caution">
    <text evidence="7">The sequence shown here is derived from an EMBL/GenBank/DDBJ whole genome shotgun (WGS) entry which is preliminary data.</text>
</comment>
<feature type="region of interest" description="Disordered" evidence="6">
    <location>
        <begin position="252"/>
        <end position="274"/>
    </location>
</feature>
<protein>
    <recommendedName>
        <fullName evidence="9">TF-B3 domain-containing protein</fullName>
    </recommendedName>
</protein>
<dbReference type="Gene3D" id="2.40.330.10">
    <property type="entry name" value="DNA-binding pseudobarrel domain"/>
    <property type="match status" value="1"/>
</dbReference>
<evidence type="ECO:0000256" key="6">
    <source>
        <dbReference type="SAM" id="MobiDB-lite"/>
    </source>
</evidence>
<evidence type="ECO:0000256" key="5">
    <source>
        <dbReference type="ARBA" id="ARBA00023242"/>
    </source>
</evidence>
<sequence length="297" mass="34221">MSKPGRFGRENYVRGSLYIDGLGSMMHYYGLRACHFVILQYVGGSDFNVKFYNPYDVEMKYETEIGVSVVDDLSSTIEEDRLCSTFLYNAFYNFLGLYNMHIESKHLLVQNDMKVISEYGCYRFRLNDSVRSISKNWSVFVKAANIVVGDVVAFYKTDTPFKFKVTIFYRKTSSEQPLLGGHVWSSYANFFKVINFDSLEDGELFVVSVYDCQHMNHLRNIIGDFRFEDFMYPPCDTEVIVVSDNDENQFEDFSYSSSDSSSDSSLSTTSNIEQDNEEIVANQGMTFNVKLMKSHVD</sequence>
<dbReference type="EMBL" id="JAUIZM010000005">
    <property type="protein sequence ID" value="KAK1382010.1"/>
    <property type="molecule type" value="Genomic_DNA"/>
</dbReference>
<comment type="subcellular location">
    <subcellularLocation>
        <location evidence="1">Nucleus</location>
    </subcellularLocation>
</comment>
<name>A0AAD8IAQ2_9APIA</name>